<dbReference type="InterPro" id="IPR046264">
    <property type="entry name" value="DUF6297"/>
</dbReference>
<dbReference type="RefSeq" id="WP_208054790.1">
    <property type="nucleotide sequence ID" value="NZ_JAGEMK010000002.1"/>
</dbReference>
<keyword evidence="3" id="KW-1185">Reference proteome</keyword>
<evidence type="ECO:0000256" key="1">
    <source>
        <dbReference type="SAM" id="Phobius"/>
    </source>
</evidence>
<keyword evidence="1" id="KW-1133">Transmembrane helix</keyword>
<evidence type="ECO:0000313" key="3">
    <source>
        <dbReference type="Proteomes" id="UP000664209"/>
    </source>
</evidence>
<sequence length="520" mass="52350">MQIELRPEGAPEGREIRRVTGEIQGAREGRGAGRVALEVWNAVMIIVLSGAFVAGVATVLQDAVPAEDAAEGGLLLGPVPAGLLLAVAAGALLSLAGRLGPVGVPGGGSAWWLPMPVGRRGLLRPTVLAWPAVGAATGLVLGAIVVILLEVPDGVSVPLGWAALGAGIFSLVVALALLAQHQGRGTGGLRVARLGEGIMLLAVGVVALLALTGAGSAVADLAWPGLGLVWLAVPCVLGAVGMTVVAERRSAELDGAALRAQGSVMYRAQAALLSLDLRELSRTLTTTSLASSSARTRRRGSLRLNPGGPRRAVVLADLVLLARTPRSIGQLAVAVVLGAGAAGIALLSSGVPLYLTWVATGFWAAGTAAAGARHADLVPAVDRLLPLSTRSVRVVRGVVPLVAATLWSVVTLGSQALRTGDPTWLLLALAWAPALAAAAMRSAYRPPAKWSRAVVATPMGSVPPTGGFFQGLDVATVATLPTAVALLLGGLAPVVVGIQGAMTVIVVAVLIGVAGRKPQS</sequence>
<keyword evidence="1" id="KW-0472">Membrane</keyword>
<proteinExistence type="predicted"/>
<feature type="transmembrane region" description="Helical" evidence="1">
    <location>
        <begin position="39"/>
        <end position="60"/>
    </location>
</feature>
<organism evidence="2 3">
    <name type="scientific">Actinotalea soli</name>
    <dbReference type="NCBI Taxonomy" id="2819234"/>
    <lineage>
        <taxon>Bacteria</taxon>
        <taxon>Bacillati</taxon>
        <taxon>Actinomycetota</taxon>
        <taxon>Actinomycetes</taxon>
        <taxon>Micrococcales</taxon>
        <taxon>Cellulomonadaceae</taxon>
        <taxon>Actinotalea</taxon>
    </lineage>
</organism>
<feature type="transmembrane region" description="Helical" evidence="1">
    <location>
        <begin position="494"/>
        <end position="514"/>
    </location>
</feature>
<feature type="transmembrane region" description="Helical" evidence="1">
    <location>
        <begin position="155"/>
        <end position="178"/>
    </location>
</feature>
<gene>
    <name evidence="2" type="ORF">J4G33_04715</name>
</gene>
<feature type="transmembrane region" description="Helical" evidence="1">
    <location>
        <begin position="72"/>
        <end position="93"/>
    </location>
</feature>
<protein>
    <submittedName>
        <fullName evidence="2">Uncharacterized protein</fullName>
    </submittedName>
</protein>
<evidence type="ECO:0000313" key="2">
    <source>
        <dbReference type="EMBL" id="MBO1751101.1"/>
    </source>
</evidence>
<comment type="caution">
    <text evidence="2">The sequence shown here is derived from an EMBL/GenBank/DDBJ whole genome shotgun (WGS) entry which is preliminary data.</text>
</comment>
<keyword evidence="1" id="KW-0812">Transmembrane</keyword>
<dbReference type="AlphaFoldDB" id="A0A939LNB2"/>
<feature type="transmembrane region" description="Helical" evidence="1">
    <location>
        <begin position="423"/>
        <end position="444"/>
    </location>
</feature>
<feature type="transmembrane region" description="Helical" evidence="1">
    <location>
        <begin position="394"/>
        <end position="417"/>
    </location>
</feature>
<accession>A0A939LNB2</accession>
<feature type="transmembrane region" description="Helical" evidence="1">
    <location>
        <begin position="198"/>
        <end position="219"/>
    </location>
</feature>
<feature type="transmembrane region" description="Helical" evidence="1">
    <location>
        <begin position="328"/>
        <end position="348"/>
    </location>
</feature>
<name>A0A939LNB2_9CELL</name>
<dbReference type="Pfam" id="PF19814">
    <property type="entry name" value="DUF6297"/>
    <property type="match status" value="1"/>
</dbReference>
<feature type="transmembrane region" description="Helical" evidence="1">
    <location>
        <begin position="127"/>
        <end position="149"/>
    </location>
</feature>
<feature type="transmembrane region" description="Helical" evidence="1">
    <location>
        <begin position="225"/>
        <end position="246"/>
    </location>
</feature>
<reference evidence="2" key="1">
    <citation type="submission" date="2021-03" db="EMBL/GenBank/DDBJ databases">
        <title>Actinotalea soli sp. nov., isolated from soil.</title>
        <authorList>
            <person name="Ping W."/>
            <person name="Zhang J."/>
        </authorList>
    </citation>
    <scope>NUCLEOTIDE SEQUENCE</scope>
    <source>
        <strain evidence="2">BY-33</strain>
    </source>
</reference>
<dbReference type="Proteomes" id="UP000664209">
    <property type="component" value="Unassembled WGS sequence"/>
</dbReference>
<dbReference type="EMBL" id="JAGEMK010000002">
    <property type="protein sequence ID" value="MBO1751101.1"/>
    <property type="molecule type" value="Genomic_DNA"/>
</dbReference>